<evidence type="ECO:0000256" key="3">
    <source>
        <dbReference type="ARBA" id="ARBA00023145"/>
    </source>
</evidence>
<dbReference type="AlphaFoldDB" id="A0A7S3D015"/>
<keyword evidence="1" id="KW-0808">Transferase</keyword>
<dbReference type="InterPro" id="IPR029055">
    <property type="entry name" value="Ntn_hydrolases_N"/>
</dbReference>
<organism evidence="5">
    <name type="scientific">Palpitomonas bilix</name>
    <dbReference type="NCBI Taxonomy" id="652834"/>
    <lineage>
        <taxon>Eukaryota</taxon>
        <taxon>Eukaryota incertae sedis</taxon>
    </lineage>
</organism>
<feature type="region of interest" description="Disordered" evidence="4">
    <location>
        <begin position="503"/>
        <end position="523"/>
    </location>
</feature>
<dbReference type="PROSITE" id="PS51257">
    <property type="entry name" value="PROKAR_LIPOPROTEIN"/>
    <property type="match status" value="1"/>
</dbReference>
<dbReference type="Gene3D" id="1.10.246.130">
    <property type="match status" value="1"/>
</dbReference>
<dbReference type="InterPro" id="IPR051792">
    <property type="entry name" value="GGT_bact"/>
</dbReference>
<name>A0A7S3D015_9EUKA</name>
<dbReference type="EMBL" id="HBIB01006296">
    <property type="protein sequence ID" value="CAE0241729.1"/>
    <property type="molecule type" value="Transcribed_RNA"/>
</dbReference>
<gene>
    <name evidence="5" type="ORF">PBIL07802_LOCUS3891</name>
</gene>
<reference evidence="5" key="1">
    <citation type="submission" date="2021-01" db="EMBL/GenBank/DDBJ databases">
        <authorList>
            <person name="Corre E."/>
            <person name="Pelletier E."/>
            <person name="Niang G."/>
            <person name="Scheremetjew M."/>
            <person name="Finn R."/>
            <person name="Kale V."/>
            <person name="Holt S."/>
            <person name="Cochrane G."/>
            <person name="Meng A."/>
            <person name="Brown T."/>
            <person name="Cohen L."/>
        </authorList>
    </citation>
    <scope>NUCLEOTIDE SEQUENCE</scope>
    <source>
        <strain evidence="5">NIES-2562</strain>
    </source>
</reference>
<dbReference type="GO" id="GO:0016740">
    <property type="term" value="F:transferase activity"/>
    <property type="evidence" value="ECO:0007669"/>
    <property type="project" value="UniProtKB-KW"/>
</dbReference>
<dbReference type="Pfam" id="PF01019">
    <property type="entry name" value="G_glu_transpept"/>
    <property type="match status" value="1"/>
</dbReference>
<keyword evidence="2" id="KW-0378">Hydrolase</keyword>
<dbReference type="PRINTS" id="PR01210">
    <property type="entry name" value="GGTRANSPTASE"/>
</dbReference>
<evidence type="ECO:0008006" key="6">
    <source>
        <dbReference type="Google" id="ProtNLM"/>
    </source>
</evidence>
<dbReference type="Gene3D" id="3.60.20.40">
    <property type="match status" value="1"/>
</dbReference>
<dbReference type="GO" id="GO:0016787">
    <property type="term" value="F:hydrolase activity"/>
    <property type="evidence" value="ECO:0007669"/>
    <property type="project" value="UniProtKB-KW"/>
</dbReference>
<accession>A0A7S3D015</accession>
<sequence>MQDGDKKFLRWLVGIAVGLLVLSCGAVVFSTTTNLQGPPSAFPCKEGMSRGGAVSTTNKHATKIGREILQAGGNVADAAIAVQLALGVAQPQSTGLGGGCFVLLFNASTGETNVIDGREEAPALFHPKIFCAEPECFNRNNVSQAQEECLCETTLPYKYAHRGGLSVGVPGVPAAMGELQAFAALPLSDLAAPAIHLADEGFPFYQHMHDKIVAHLDSLNISDASAEIYLNEARTGPKFEVGETFTNPHLADTMRELAGKGWQWYYSHLADEIIDAANSAVEPHTGRHGLLQKSDFEHYKAVRRNAVRKQLRNDLEYVGMSFPSSGGTSLAMMLKMWNVFPSSADDLGSVLEGSNDKNWTFEEARRMVDVQNTVWADRQKYMGDADFVDVPEGLLDDEYIAERRKEWVACLDAEGCSPSPTRGSEIPVPFGTPPGVEVSTTFVDRGSDRMSTTHFSIADREGNFLSMTTTIEENFGTGVTVPGRGFLLNNELTDFSFRPYPSGTGPAHAYPNAPSGERKRRRTAVGEDANTIGGKRPMSSMSPSLIFSNNEPIAAFGSPGGTRIIGSVFNALVQYLSRGASLFQAVERERMVAKNDVVYYETSYDPDYILELSALGFETSRLPAARPMPYVEAVIRKGSCYGGVADSSRFEMAEAALVE</sequence>
<dbReference type="SUPFAM" id="SSF56235">
    <property type="entry name" value="N-terminal nucleophile aminohydrolases (Ntn hydrolases)"/>
    <property type="match status" value="1"/>
</dbReference>
<proteinExistence type="predicted"/>
<dbReference type="PANTHER" id="PTHR43199">
    <property type="entry name" value="GLUTATHIONE HYDROLASE"/>
    <property type="match status" value="1"/>
</dbReference>
<evidence type="ECO:0000256" key="4">
    <source>
        <dbReference type="SAM" id="MobiDB-lite"/>
    </source>
</evidence>
<dbReference type="InterPro" id="IPR043138">
    <property type="entry name" value="GGT_lsub"/>
</dbReference>
<evidence type="ECO:0000256" key="2">
    <source>
        <dbReference type="ARBA" id="ARBA00022801"/>
    </source>
</evidence>
<evidence type="ECO:0000256" key="1">
    <source>
        <dbReference type="ARBA" id="ARBA00022679"/>
    </source>
</evidence>
<protein>
    <recommendedName>
        <fullName evidence="6">Gamma-glutamyltransferase</fullName>
    </recommendedName>
</protein>
<dbReference type="InterPro" id="IPR043137">
    <property type="entry name" value="GGT_ssub_C"/>
</dbReference>
<keyword evidence="3" id="KW-0865">Zymogen</keyword>
<evidence type="ECO:0000313" key="5">
    <source>
        <dbReference type="EMBL" id="CAE0241729.1"/>
    </source>
</evidence>
<dbReference type="PANTHER" id="PTHR43199:SF1">
    <property type="entry name" value="GLUTATHIONE HYDROLASE PROENZYME"/>
    <property type="match status" value="1"/>
</dbReference>